<dbReference type="AlphaFoldDB" id="A0AAE5CCR5"/>
<comment type="caution">
    <text evidence="10">Lacks conserved residue(s) required for the propagation of feature annotation.</text>
</comment>
<gene>
    <name evidence="10" type="primary">murG</name>
    <name evidence="13" type="ORF">GWO12_05490</name>
</gene>
<sequence length="382" mass="41435">MDHRAIIAGGGTGGHLYPALNLAEALARRAKRGGESIDVLLVGAQRGVEARVLAERGVPHRLLPLEPIHRSRPWRNWRLVPSAFASSRAILRLFREFEPDLVVGTGGYAAGPVVAWALLRGLPTAIQEQNSYPGLTTRWLAPYVDQIHLGYGEAMRMLWPGPNTDVRVHGNPIRWPEERPHPEVVRQEFGLGPGRVVLVIGGSQGAAPLNEALLAALGVMNAGRLPPLPADAQLLWATGPAHFKEVRRRLEPLRGRVAVRTVPYISEVERALSITSLAVSRAGALALSELCAWGVPSVLVPLPHAAADHQRMNARSLAADGAAVVVEERDMRNDPGSLWQTIVHLLQGATLLEEMGAASQARGRPRAADAIADDLWRLMEDR</sequence>
<feature type="domain" description="Glycosyl transferase family 28 C-terminal" evidence="12">
    <location>
        <begin position="196"/>
        <end position="369"/>
    </location>
</feature>
<comment type="catalytic activity">
    <reaction evidence="10">
        <text>di-trans,octa-cis-undecaprenyl diphospho-N-acetyl-alpha-D-muramoyl-L-alanyl-D-glutamyl-meso-2,6-diaminopimeloyl-D-alanyl-D-alanine + UDP-N-acetyl-alpha-D-glucosamine = di-trans,octa-cis-undecaprenyl diphospho-[N-acetyl-alpha-D-glucosaminyl-(1-&gt;4)]-N-acetyl-alpha-D-muramoyl-L-alanyl-D-glutamyl-meso-2,6-diaminopimeloyl-D-alanyl-D-alanine + UDP + H(+)</text>
        <dbReference type="Rhea" id="RHEA:31227"/>
        <dbReference type="ChEBI" id="CHEBI:15378"/>
        <dbReference type="ChEBI" id="CHEBI:57705"/>
        <dbReference type="ChEBI" id="CHEBI:58223"/>
        <dbReference type="ChEBI" id="CHEBI:61387"/>
        <dbReference type="ChEBI" id="CHEBI:61388"/>
        <dbReference type="EC" id="2.4.1.227"/>
    </reaction>
</comment>
<dbReference type="EMBL" id="JAACAK010000046">
    <property type="protein sequence ID" value="NIR74549.1"/>
    <property type="molecule type" value="Genomic_DNA"/>
</dbReference>
<feature type="binding site" evidence="10">
    <location>
        <position position="203"/>
    </location>
    <ligand>
        <name>UDP-N-acetyl-alpha-D-glucosamine</name>
        <dbReference type="ChEBI" id="CHEBI:57705"/>
    </ligand>
</feature>
<comment type="pathway">
    <text evidence="10">Cell wall biogenesis; peptidoglycan biosynthesis.</text>
</comment>
<dbReference type="EC" id="2.4.1.227" evidence="10"/>
<name>A0AAE5CCR5_9BACT</name>
<evidence type="ECO:0000256" key="9">
    <source>
        <dbReference type="ARBA" id="ARBA00023316"/>
    </source>
</evidence>
<dbReference type="SUPFAM" id="SSF53756">
    <property type="entry name" value="UDP-Glycosyltransferase/glycogen phosphorylase"/>
    <property type="match status" value="1"/>
</dbReference>
<comment type="similarity">
    <text evidence="10">Belongs to the glycosyltransferase 28 family. MurG subfamily.</text>
</comment>
<evidence type="ECO:0000256" key="1">
    <source>
        <dbReference type="ARBA" id="ARBA00022475"/>
    </source>
</evidence>
<keyword evidence="5 10" id="KW-0133">Cell shape</keyword>
<dbReference type="PANTHER" id="PTHR21015:SF22">
    <property type="entry name" value="GLYCOSYLTRANSFERASE"/>
    <property type="match status" value="1"/>
</dbReference>
<evidence type="ECO:0000313" key="13">
    <source>
        <dbReference type="EMBL" id="NIR74549.1"/>
    </source>
</evidence>
<dbReference type="PANTHER" id="PTHR21015">
    <property type="entry name" value="UDP-N-ACETYLGLUCOSAMINE--N-ACETYLMURAMYL-(PENTAPEPTIDE) PYROPHOSPHORYL-UNDECAPRENOL N-ACETYLGLUCOSAMINE TRANSFERASE 1"/>
    <property type="match status" value="1"/>
</dbReference>
<protein>
    <recommendedName>
        <fullName evidence="10">UDP-N-acetylglucosamine--N-acetylmuramyl-(pentapeptide) pyrophosphoryl-undecaprenol N-acetylglucosamine transferase</fullName>
        <ecNumber evidence="10">2.4.1.227</ecNumber>
    </recommendedName>
    <alternativeName>
        <fullName evidence="10">Undecaprenyl-PP-MurNAc-pentapeptide-UDPGlcNAc GlcNAc transferase</fullName>
    </alternativeName>
</protein>
<evidence type="ECO:0000256" key="4">
    <source>
        <dbReference type="ARBA" id="ARBA00022679"/>
    </source>
</evidence>
<keyword evidence="2 10" id="KW-0132">Cell division</keyword>
<dbReference type="InterPro" id="IPR007235">
    <property type="entry name" value="Glyco_trans_28_C"/>
</dbReference>
<evidence type="ECO:0000256" key="10">
    <source>
        <dbReference type="HAMAP-Rule" id="MF_00033"/>
    </source>
</evidence>
<dbReference type="GO" id="GO:0050511">
    <property type="term" value="F:undecaprenyldiphospho-muramoylpentapeptide beta-N-acetylglucosaminyltransferase activity"/>
    <property type="evidence" value="ECO:0007669"/>
    <property type="project" value="UniProtKB-UniRule"/>
</dbReference>
<keyword evidence="9 10" id="KW-0961">Cell wall biogenesis/degradation</keyword>
<dbReference type="Gene3D" id="3.40.50.2000">
    <property type="entry name" value="Glycogen Phosphorylase B"/>
    <property type="match status" value="2"/>
</dbReference>
<dbReference type="GO" id="GO:0005886">
    <property type="term" value="C:plasma membrane"/>
    <property type="evidence" value="ECO:0007669"/>
    <property type="project" value="UniProtKB-SubCell"/>
</dbReference>
<keyword evidence="8 10" id="KW-0131">Cell cycle</keyword>
<evidence type="ECO:0000256" key="6">
    <source>
        <dbReference type="ARBA" id="ARBA00022984"/>
    </source>
</evidence>
<evidence type="ECO:0000256" key="2">
    <source>
        <dbReference type="ARBA" id="ARBA00022618"/>
    </source>
</evidence>
<feature type="binding site" evidence="10">
    <location>
        <begin position="12"/>
        <end position="14"/>
    </location>
    <ligand>
        <name>UDP-N-acetyl-alpha-D-glucosamine</name>
        <dbReference type="ChEBI" id="CHEBI:57705"/>
    </ligand>
</feature>
<dbReference type="InterPro" id="IPR006009">
    <property type="entry name" value="GlcNAc_MurG"/>
</dbReference>
<feature type="binding site" evidence="10">
    <location>
        <position position="130"/>
    </location>
    <ligand>
        <name>UDP-N-acetyl-alpha-D-glucosamine</name>
        <dbReference type="ChEBI" id="CHEBI:57705"/>
    </ligand>
</feature>
<dbReference type="GO" id="GO:0009252">
    <property type="term" value="P:peptidoglycan biosynthetic process"/>
    <property type="evidence" value="ECO:0007669"/>
    <property type="project" value="UniProtKB-UniRule"/>
</dbReference>
<keyword evidence="1 10" id="KW-1003">Cell membrane</keyword>
<comment type="function">
    <text evidence="10">Cell wall formation. Catalyzes the transfer of a GlcNAc subunit on undecaprenyl-pyrophosphoryl-MurNAc-pentapeptide (lipid intermediate I) to form undecaprenyl-pyrophosphoryl-MurNAc-(pentapeptide)GlcNAc (lipid intermediate II).</text>
</comment>
<accession>A0AAE5CCR5</accession>
<keyword evidence="3 10" id="KW-0328">Glycosyltransferase</keyword>
<feature type="binding site" evidence="10">
    <location>
        <position position="310"/>
    </location>
    <ligand>
        <name>UDP-N-acetyl-alpha-D-glucosamine</name>
        <dbReference type="ChEBI" id="CHEBI:57705"/>
    </ligand>
</feature>
<feature type="binding site" evidence="10">
    <location>
        <position position="174"/>
    </location>
    <ligand>
        <name>UDP-N-acetyl-alpha-D-glucosamine</name>
        <dbReference type="ChEBI" id="CHEBI:57705"/>
    </ligand>
</feature>
<dbReference type="Pfam" id="PF03033">
    <property type="entry name" value="Glyco_transf_28"/>
    <property type="match status" value="1"/>
</dbReference>
<dbReference type="GO" id="GO:0008360">
    <property type="term" value="P:regulation of cell shape"/>
    <property type="evidence" value="ECO:0007669"/>
    <property type="project" value="UniProtKB-KW"/>
</dbReference>
<dbReference type="Pfam" id="PF04101">
    <property type="entry name" value="Glyco_tran_28_C"/>
    <property type="match status" value="1"/>
</dbReference>
<dbReference type="InterPro" id="IPR004276">
    <property type="entry name" value="GlycoTrans_28_N"/>
</dbReference>
<keyword evidence="6 10" id="KW-0573">Peptidoglycan synthesis</keyword>
<feature type="domain" description="Glycosyltransferase family 28 N-terminal" evidence="11">
    <location>
        <begin position="6"/>
        <end position="148"/>
    </location>
</feature>
<dbReference type="GO" id="GO:0005975">
    <property type="term" value="P:carbohydrate metabolic process"/>
    <property type="evidence" value="ECO:0007669"/>
    <property type="project" value="InterPro"/>
</dbReference>
<proteinExistence type="inferred from homology"/>
<dbReference type="GO" id="GO:0051301">
    <property type="term" value="P:cell division"/>
    <property type="evidence" value="ECO:0007669"/>
    <property type="project" value="UniProtKB-KW"/>
</dbReference>
<evidence type="ECO:0000259" key="11">
    <source>
        <dbReference type="Pfam" id="PF03033"/>
    </source>
</evidence>
<evidence type="ECO:0000256" key="5">
    <source>
        <dbReference type="ARBA" id="ARBA00022960"/>
    </source>
</evidence>
<dbReference type="GO" id="GO:0071555">
    <property type="term" value="P:cell wall organization"/>
    <property type="evidence" value="ECO:0007669"/>
    <property type="project" value="UniProtKB-KW"/>
</dbReference>
<evidence type="ECO:0000259" key="12">
    <source>
        <dbReference type="Pfam" id="PF04101"/>
    </source>
</evidence>
<organism evidence="13 14">
    <name type="scientific">Candidatus Kutchimonas denitrificans</name>
    <dbReference type="NCBI Taxonomy" id="3056748"/>
    <lineage>
        <taxon>Bacteria</taxon>
        <taxon>Pseudomonadati</taxon>
        <taxon>Gemmatimonadota</taxon>
        <taxon>Gemmatimonadia</taxon>
        <taxon>Candidatus Palauibacterales</taxon>
        <taxon>Candidatus Palauibacteraceae</taxon>
        <taxon>Candidatus Kutchimonas</taxon>
    </lineage>
</organism>
<dbReference type="Proteomes" id="UP000702544">
    <property type="component" value="Unassembled WGS sequence"/>
</dbReference>
<evidence type="ECO:0000256" key="7">
    <source>
        <dbReference type="ARBA" id="ARBA00023136"/>
    </source>
</evidence>
<keyword evidence="4 10" id="KW-0808">Transferase</keyword>
<evidence type="ECO:0000256" key="3">
    <source>
        <dbReference type="ARBA" id="ARBA00022676"/>
    </source>
</evidence>
<evidence type="ECO:0000256" key="8">
    <source>
        <dbReference type="ARBA" id="ARBA00023306"/>
    </source>
</evidence>
<feature type="binding site" evidence="10">
    <location>
        <position position="265"/>
    </location>
    <ligand>
        <name>UDP-N-acetyl-alpha-D-glucosamine</name>
        <dbReference type="ChEBI" id="CHEBI:57705"/>
    </ligand>
</feature>
<evidence type="ECO:0000313" key="14">
    <source>
        <dbReference type="Proteomes" id="UP000702544"/>
    </source>
</evidence>
<comment type="subcellular location">
    <subcellularLocation>
        <location evidence="10">Cell membrane</location>
        <topology evidence="10">Peripheral membrane protein</topology>
        <orientation evidence="10">Cytoplasmic side</orientation>
    </subcellularLocation>
</comment>
<reference evidence="13 14" key="1">
    <citation type="submission" date="2020-01" db="EMBL/GenBank/DDBJ databases">
        <title>Genomes assembled from Gulf of Kutch pelagic sediment metagenomes.</title>
        <authorList>
            <person name="Chandrashekar M."/>
            <person name="Mahajan M.S."/>
            <person name="Dave K.J."/>
            <person name="Vatsa P."/>
            <person name="Nathani N.M."/>
        </authorList>
    </citation>
    <scope>NUCLEOTIDE SEQUENCE [LARGE SCALE GENOMIC DNA]</scope>
    <source>
        <strain evidence="13">KS3-K002</strain>
    </source>
</reference>
<dbReference type="HAMAP" id="MF_00033">
    <property type="entry name" value="MurG"/>
    <property type="match status" value="1"/>
</dbReference>
<dbReference type="CDD" id="cd03785">
    <property type="entry name" value="GT28_MurG"/>
    <property type="match status" value="1"/>
</dbReference>
<comment type="caution">
    <text evidence="13">The sequence shown here is derived from an EMBL/GenBank/DDBJ whole genome shotgun (WGS) entry which is preliminary data.</text>
</comment>
<keyword evidence="7 10" id="KW-0472">Membrane</keyword>